<feature type="transmembrane region" description="Helical" evidence="1">
    <location>
        <begin position="12"/>
        <end position="33"/>
    </location>
</feature>
<name>A0A7W3LYV2_ACTNM</name>
<dbReference type="Proteomes" id="UP000572680">
    <property type="component" value="Unassembled WGS sequence"/>
</dbReference>
<evidence type="ECO:0000313" key="2">
    <source>
        <dbReference type="EMBL" id="MBA8956707.1"/>
    </source>
</evidence>
<protein>
    <recommendedName>
        <fullName evidence="4">DUF4333 domain-containing protein</fullName>
    </recommendedName>
</protein>
<reference evidence="2 3" key="1">
    <citation type="submission" date="2020-08" db="EMBL/GenBank/DDBJ databases">
        <title>Genomic Encyclopedia of Type Strains, Phase IV (KMG-IV): sequencing the most valuable type-strain genomes for metagenomic binning, comparative biology and taxonomic classification.</title>
        <authorList>
            <person name="Goeker M."/>
        </authorList>
    </citation>
    <scope>NUCLEOTIDE SEQUENCE [LARGE SCALE GENOMIC DNA]</scope>
    <source>
        <strain evidence="2 3">DSM 44197</strain>
    </source>
</reference>
<sequence>MSAPEVGGRQGMVRLGVLMAALVVLVSGCDLMARISEGAYRNAVTDGVVNEMGERGIALTGRPGCAWLREGPPGTVRISCTATTRSGEPVRVEGVVEDAESDRPRERYTVTVGGREVLRQDCLGLGCGQRS</sequence>
<keyword evidence="1" id="KW-1133">Transmembrane helix</keyword>
<proteinExistence type="predicted"/>
<keyword evidence="1" id="KW-0472">Membrane</keyword>
<organism evidence="2 3">
    <name type="scientific">Actinomadura namibiensis</name>
    <dbReference type="NCBI Taxonomy" id="182080"/>
    <lineage>
        <taxon>Bacteria</taxon>
        <taxon>Bacillati</taxon>
        <taxon>Actinomycetota</taxon>
        <taxon>Actinomycetes</taxon>
        <taxon>Streptosporangiales</taxon>
        <taxon>Thermomonosporaceae</taxon>
        <taxon>Actinomadura</taxon>
    </lineage>
</organism>
<keyword evidence="3" id="KW-1185">Reference proteome</keyword>
<dbReference type="AlphaFoldDB" id="A0A7W3LYV2"/>
<gene>
    <name evidence="2" type="ORF">HNR61_008396</name>
</gene>
<accession>A0A7W3LYV2</accession>
<comment type="caution">
    <text evidence="2">The sequence shown here is derived from an EMBL/GenBank/DDBJ whole genome shotgun (WGS) entry which is preliminary data.</text>
</comment>
<keyword evidence="1" id="KW-0812">Transmembrane</keyword>
<dbReference type="RefSeq" id="WP_312898344.1">
    <property type="nucleotide sequence ID" value="NZ_BAAALP010000038.1"/>
</dbReference>
<dbReference type="EMBL" id="JACJIA010000017">
    <property type="protein sequence ID" value="MBA8956707.1"/>
    <property type="molecule type" value="Genomic_DNA"/>
</dbReference>
<evidence type="ECO:0008006" key="4">
    <source>
        <dbReference type="Google" id="ProtNLM"/>
    </source>
</evidence>
<evidence type="ECO:0000313" key="3">
    <source>
        <dbReference type="Proteomes" id="UP000572680"/>
    </source>
</evidence>
<evidence type="ECO:0000256" key="1">
    <source>
        <dbReference type="SAM" id="Phobius"/>
    </source>
</evidence>